<dbReference type="Proteomes" id="UP001558713">
    <property type="component" value="Unassembled WGS sequence"/>
</dbReference>
<keyword evidence="2" id="KW-1185">Reference proteome</keyword>
<protein>
    <recommendedName>
        <fullName evidence="3">Integrase zinc-binding domain-containing protein</fullName>
    </recommendedName>
</protein>
<dbReference type="AlphaFoldDB" id="A0ABD1B0R7"/>
<evidence type="ECO:0008006" key="3">
    <source>
        <dbReference type="Google" id="ProtNLM"/>
    </source>
</evidence>
<sequence>MSRYPYIKEFTQLALTTPLSIDKEELERQIRSGPELGLMVKNMDKGMKVELGYTLQKGLLYKIGCLVILTRSPFIPKLFEQFHSSAIGGHEGALINYKRLTHEVYHYKKMLDFLRFIW</sequence>
<comment type="caution">
    <text evidence="1">The sequence shown here is derived from an EMBL/GenBank/DDBJ whole genome shotgun (WGS) entry which is preliminary data.</text>
</comment>
<reference evidence="1 2" key="1">
    <citation type="submission" date="2024-04" db="EMBL/GenBank/DDBJ databases">
        <title>Genome assembly C_amara_ONT_v2.</title>
        <authorList>
            <person name="Yant L."/>
            <person name="Moore C."/>
            <person name="Slenker M."/>
        </authorList>
    </citation>
    <scope>NUCLEOTIDE SEQUENCE [LARGE SCALE GENOMIC DNA]</scope>
    <source>
        <tissue evidence="1">Leaf</tissue>
    </source>
</reference>
<evidence type="ECO:0000313" key="2">
    <source>
        <dbReference type="Proteomes" id="UP001558713"/>
    </source>
</evidence>
<accession>A0ABD1B0R7</accession>
<organism evidence="1 2">
    <name type="scientific">Cardamine amara subsp. amara</name>
    <dbReference type="NCBI Taxonomy" id="228776"/>
    <lineage>
        <taxon>Eukaryota</taxon>
        <taxon>Viridiplantae</taxon>
        <taxon>Streptophyta</taxon>
        <taxon>Embryophyta</taxon>
        <taxon>Tracheophyta</taxon>
        <taxon>Spermatophyta</taxon>
        <taxon>Magnoliopsida</taxon>
        <taxon>eudicotyledons</taxon>
        <taxon>Gunneridae</taxon>
        <taxon>Pentapetalae</taxon>
        <taxon>rosids</taxon>
        <taxon>malvids</taxon>
        <taxon>Brassicales</taxon>
        <taxon>Brassicaceae</taxon>
        <taxon>Cardamineae</taxon>
        <taxon>Cardamine</taxon>
    </lineage>
</organism>
<gene>
    <name evidence="1" type="ORF">V5N11_006519</name>
</gene>
<name>A0ABD1B0R7_CARAN</name>
<evidence type="ECO:0000313" key="1">
    <source>
        <dbReference type="EMBL" id="KAL1212317.1"/>
    </source>
</evidence>
<dbReference type="EMBL" id="JBANAX010000368">
    <property type="protein sequence ID" value="KAL1212317.1"/>
    <property type="molecule type" value="Genomic_DNA"/>
</dbReference>
<proteinExistence type="predicted"/>